<gene>
    <name evidence="2" type="ORF">AVEN_68580_1</name>
</gene>
<name>A0A4Y2FEB2_ARAVE</name>
<evidence type="ECO:0000313" key="2">
    <source>
        <dbReference type="EMBL" id="GBM39732.1"/>
    </source>
</evidence>
<reference evidence="2 3" key="1">
    <citation type="journal article" date="2019" name="Sci. Rep.">
        <title>Orb-weaving spider Araneus ventricosus genome elucidates the spidroin gene catalogue.</title>
        <authorList>
            <person name="Kono N."/>
            <person name="Nakamura H."/>
            <person name="Ohtoshi R."/>
            <person name="Moran D.A.P."/>
            <person name="Shinohara A."/>
            <person name="Yoshida Y."/>
            <person name="Fujiwara M."/>
            <person name="Mori M."/>
            <person name="Tomita M."/>
            <person name="Arakawa K."/>
        </authorList>
    </citation>
    <scope>NUCLEOTIDE SEQUENCE [LARGE SCALE GENOMIC DNA]</scope>
</reference>
<feature type="region of interest" description="Disordered" evidence="1">
    <location>
        <begin position="1"/>
        <end position="34"/>
    </location>
</feature>
<comment type="caution">
    <text evidence="2">The sequence shown here is derived from an EMBL/GenBank/DDBJ whole genome shotgun (WGS) entry which is preliminary data.</text>
</comment>
<organism evidence="2 3">
    <name type="scientific">Araneus ventricosus</name>
    <name type="common">Orbweaver spider</name>
    <name type="synonym">Epeira ventricosa</name>
    <dbReference type="NCBI Taxonomy" id="182803"/>
    <lineage>
        <taxon>Eukaryota</taxon>
        <taxon>Metazoa</taxon>
        <taxon>Ecdysozoa</taxon>
        <taxon>Arthropoda</taxon>
        <taxon>Chelicerata</taxon>
        <taxon>Arachnida</taxon>
        <taxon>Araneae</taxon>
        <taxon>Araneomorphae</taxon>
        <taxon>Entelegynae</taxon>
        <taxon>Araneoidea</taxon>
        <taxon>Araneidae</taxon>
        <taxon>Araneus</taxon>
    </lineage>
</organism>
<accession>A0A4Y2FEB2</accession>
<proteinExistence type="predicted"/>
<evidence type="ECO:0000256" key="1">
    <source>
        <dbReference type="SAM" id="MobiDB-lite"/>
    </source>
</evidence>
<dbReference type="EMBL" id="BGPR01000906">
    <property type="protein sequence ID" value="GBM39732.1"/>
    <property type="molecule type" value="Genomic_DNA"/>
</dbReference>
<protein>
    <submittedName>
        <fullName evidence="2">Uncharacterized protein</fullName>
    </submittedName>
</protein>
<dbReference type="AlphaFoldDB" id="A0A4Y2FEB2"/>
<evidence type="ECO:0000313" key="3">
    <source>
        <dbReference type="Proteomes" id="UP000499080"/>
    </source>
</evidence>
<keyword evidence="3" id="KW-1185">Reference proteome</keyword>
<sequence>MDFAILNSGQMTRTTPDLEPPLQTSTPYEQEDVWPPTYDLTCNRPIYRTDSQWNWVSNLEPSGQEAETLPLDHHVPNELLHYS</sequence>
<dbReference type="Proteomes" id="UP000499080">
    <property type="component" value="Unassembled WGS sequence"/>
</dbReference>